<dbReference type="SUPFAM" id="SSF58100">
    <property type="entry name" value="Bacterial hemolysins"/>
    <property type="match status" value="1"/>
</dbReference>
<keyword evidence="2" id="KW-1133">Transmembrane helix</keyword>
<dbReference type="AlphaFoldDB" id="A0A4S4MXU7"/>
<feature type="transmembrane region" description="Helical" evidence="2">
    <location>
        <begin position="246"/>
        <end position="264"/>
    </location>
</feature>
<comment type="caution">
    <text evidence="3">The sequence shown here is derived from an EMBL/GenBank/DDBJ whole genome shotgun (WGS) entry which is preliminary data.</text>
</comment>
<dbReference type="OrthoDB" id="3198211at2759"/>
<evidence type="ECO:0000313" key="3">
    <source>
        <dbReference type="EMBL" id="THH31272.1"/>
    </source>
</evidence>
<sequence length="387" mass="42931">MSIPPEYEQTHNDLQAIIDNPPSLTDQEKTNVINGLSDEVTSAEAEKTLMDEITALAGATFEVDNSFNNIARMFEKVQTAGASPELIKDVNGLISTWGGHHRTFKSLVWRSREVAGKAMAAADVDFCRDFLPFLADDTVSLESKKREIEFYMKELERDEQASRDMSQGFTDLRKNVEAFQVEWRRIVDKYKLDAMNARITELDGIIKNLEHTLNDLNRKIKDLTVAIGALSAVSGILGFLSFICPVFMIAGLFGVASVAVARSLKIKAENEKSKVIRDIATNKADRAMIQATLRAVQQLKAGLDASQLDFNVITTKLGTFAHVWAVIRADIQAIKEKLEYASGTESKALLKARLTNAGKLYASLAQALRKYQNVVTPDHSMFIALNI</sequence>
<dbReference type="Gene3D" id="1.20.1170.10">
    <property type="match status" value="1"/>
</dbReference>
<keyword evidence="1" id="KW-0175">Coiled coil</keyword>
<dbReference type="Proteomes" id="UP000308730">
    <property type="component" value="Unassembled WGS sequence"/>
</dbReference>
<keyword evidence="2" id="KW-0472">Membrane</keyword>
<gene>
    <name evidence="3" type="ORF">EUX98_g2919</name>
</gene>
<reference evidence="3 4" key="1">
    <citation type="submission" date="2019-02" db="EMBL/GenBank/DDBJ databases">
        <title>Genome sequencing of the rare red list fungi Antrodiella citrinella (Flaviporus citrinellus).</title>
        <authorList>
            <person name="Buettner E."/>
            <person name="Kellner H."/>
        </authorList>
    </citation>
    <scope>NUCLEOTIDE SEQUENCE [LARGE SCALE GENOMIC DNA]</scope>
    <source>
        <strain evidence="3 4">DSM 108506</strain>
    </source>
</reference>
<evidence type="ECO:0000256" key="2">
    <source>
        <dbReference type="SAM" id="Phobius"/>
    </source>
</evidence>
<keyword evidence="4" id="KW-1185">Reference proteome</keyword>
<proteinExistence type="predicted"/>
<keyword evidence="2" id="KW-0812">Transmembrane</keyword>
<protein>
    <submittedName>
        <fullName evidence="3">Uncharacterized protein</fullName>
    </submittedName>
</protein>
<feature type="coiled-coil region" evidence="1">
    <location>
        <begin position="192"/>
        <end position="226"/>
    </location>
</feature>
<evidence type="ECO:0000313" key="4">
    <source>
        <dbReference type="Proteomes" id="UP000308730"/>
    </source>
</evidence>
<accession>A0A4S4MXU7</accession>
<evidence type="ECO:0000256" key="1">
    <source>
        <dbReference type="SAM" id="Coils"/>
    </source>
</evidence>
<organism evidence="3 4">
    <name type="scientific">Antrodiella citrinella</name>
    <dbReference type="NCBI Taxonomy" id="2447956"/>
    <lineage>
        <taxon>Eukaryota</taxon>
        <taxon>Fungi</taxon>
        <taxon>Dikarya</taxon>
        <taxon>Basidiomycota</taxon>
        <taxon>Agaricomycotina</taxon>
        <taxon>Agaricomycetes</taxon>
        <taxon>Polyporales</taxon>
        <taxon>Steccherinaceae</taxon>
        <taxon>Antrodiella</taxon>
    </lineage>
</organism>
<name>A0A4S4MXU7_9APHY</name>
<dbReference type="EMBL" id="SGPM01000052">
    <property type="protein sequence ID" value="THH31272.1"/>
    <property type="molecule type" value="Genomic_DNA"/>
</dbReference>